<feature type="transmembrane region" description="Helical" evidence="7">
    <location>
        <begin position="252"/>
        <end position="271"/>
    </location>
</feature>
<dbReference type="EMBL" id="CP000542">
    <property type="protein sequence ID" value="ABM59560.1"/>
    <property type="molecule type" value="Genomic_DNA"/>
</dbReference>
<keyword evidence="4 7" id="KW-0812">Transmembrane</keyword>
<feature type="transmembrane region" description="Helical" evidence="7">
    <location>
        <begin position="12"/>
        <end position="30"/>
    </location>
</feature>
<keyword evidence="10" id="KW-1185">Reference proteome</keyword>
<keyword evidence="3" id="KW-1003">Cell membrane</keyword>
<dbReference type="CDD" id="cd06261">
    <property type="entry name" value="TM_PBP2"/>
    <property type="match status" value="1"/>
</dbReference>
<evidence type="ECO:0000256" key="1">
    <source>
        <dbReference type="ARBA" id="ARBA00004651"/>
    </source>
</evidence>
<dbReference type="GO" id="GO:0055085">
    <property type="term" value="P:transmembrane transport"/>
    <property type="evidence" value="ECO:0007669"/>
    <property type="project" value="InterPro"/>
</dbReference>
<dbReference type="HOGENOM" id="CLU_036879_0_1_4"/>
<dbReference type="GO" id="GO:0005886">
    <property type="term" value="C:plasma membrane"/>
    <property type="evidence" value="ECO:0007669"/>
    <property type="project" value="UniProtKB-SubCell"/>
</dbReference>
<dbReference type="InterPro" id="IPR035906">
    <property type="entry name" value="MetI-like_sf"/>
</dbReference>
<feature type="transmembrane region" description="Helical" evidence="7">
    <location>
        <begin position="181"/>
        <end position="200"/>
    </location>
</feature>
<reference evidence="10" key="1">
    <citation type="submission" date="2006-12" db="EMBL/GenBank/DDBJ databases">
        <title>Complete sequence of chromosome 1 of Verminephrobacter eiseniae EF01-2.</title>
        <authorList>
            <person name="Copeland A."/>
            <person name="Lucas S."/>
            <person name="Lapidus A."/>
            <person name="Barry K."/>
            <person name="Detter J.C."/>
            <person name="Glavina del Rio T."/>
            <person name="Dalin E."/>
            <person name="Tice H."/>
            <person name="Pitluck S."/>
            <person name="Chertkov O."/>
            <person name="Brettin T."/>
            <person name="Bruce D."/>
            <person name="Han C."/>
            <person name="Tapia R."/>
            <person name="Gilna P."/>
            <person name="Schmutz J."/>
            <person name="Larimer F."/>
            <person name="Land M."/>
            <person name="Hauser L."/>
            <person name="Kyrpides N."/>
            <person name="Kim E."/>
            <person name="Stahl D."/>
            <person name="Richardson P."/>
        </authorList>
    </citation>
    <scope>NUCLEOTIDE SEQUENCE [LARGE SCALE GENOMIC DNA]</scope>
    <source>
        <strain evidence="10">EF01-2</strain>
    </source>
</reference>
<dbReference type="STRING" id="391735.Veis_3851"/>
<dbReference type="AlphaFoldDB" id="A1WPK3"/>
<dbReference type="InterPro" id="IPR000515">
    <property type="entry name" value="MetI-like"/>
</dbReference>
<evidence type="ECO:0000256" key="3">
    <source>
        <dbReference type="ARBA" id="ARBA00022475"/>
    </source>
</evidence>
<evidence type="ECO:0000256" key="5">
    <source>
        <dbReference type="ARBA" id="ARBA00022989"/>
    </source>
</evidence>
<feature type="transmembrane region" description="Helical" evidence="7">
    <location>
        <begin position="283"/>
        <end position="307"/>
    </location>
</feature>
<evidence type="ECO:0000259" key="8">
    <source>
        <dbReference type="PROSITE" id="PS50928"/>
    </source>
</evidence>
<accession>A1WPK3</accession>
<keyword evidence="5 7" id="KW-1133">Transmembrane helix</keyword>
<keyword evidence="6 7" id="KW-0472">Membrane</keyword>
<dbReference type="Pfam" id="PF19300">
    <property type="entry name" value="BPD_transp_1_N"/>
    <property type="match status" value="1"/>
</dbReference>
<evidence type="ECO:0000313" key="10">
    <source>
        <dbReference type="Proteomes" id="UP000000374"/>
    </source>
</evidence>
<comment type="subcellular location">
    <subcellularLocation>
        <location evidence="1 7">Cell membrane</location>
        <topology evidence="1 7">Multi-pass membrane protein</topology>
    </subcellularLocation>
</comment>
<feature type="transmembrane region" description="Helical" evidence="7">
    <location>
        <begin position="212"/>
        <end position="232"/>
    </location>
</feature>
<dbReference type="RefSeq" id="WP_011811547.1">
    <property type="nucleotide sequence ID" value="NC_008786.1"/>
</dbReference>
<dbReference type="Gene3D" id="1.10.3720.10">
    <property type="entry name" value="MetI-like"/>
    <property type="match status" value="1"/>
</dbReference>
<dbReference type="Proteomes" id="UP000000374">
    <property type="component" value="Chromosome"/>
</dbReference>
<feature type="domain" description="ABC transmembrane type-1" evidence="8">
    <location>
        <begin position="95"/>
        <end position="300"/>
    </location>
</feature>
<sequence length="318" mass="34389">MLSRLLHGLLPVAGAVLAVSMVSFALVAFLPGDLALIMLGDSATPELLAAARQQLGLDRPLYERYLQWLGRAFQGDFGRSMRSGEPVLDAIGARLPVTLELMVLTVLVSLSLSIPLGVWSAYRQGRVVDRATMSVSLVFLSSPSFLVGVLLIYFVALKLQWLPASGFVPLGESVSGNLKSMVLPVLALALHDLPIYVRVLRSEMIQTLQQNFILLARGMGLSVVRILVGNALRPASLNLVTTVGLNVGRMLGGALTIEVLFGLPGLGQLLVESIYQKEFLVMQAIVLFVAISFIAINLLVDLIYFLLDPRLRDERGGA</sequence>
<keyword evidence="2 7" id="KW-0813">Transport</keyword>
<evidence type="ECO:0000256" key="7">
    <source>
        <dbReference type="RuleBase" id="RU363032"/>
    </source>
</evidence>
<proteinExistence type="inferred from homology"/>
<dbReference type="GeneID" id="76462211"/>
<dbReference type="InterPro" id="IPR045621">
    <property type="entry name" value="BPD_transp_1_N"/>
</dbReference>
<feature type="transmembrane region" description="Helical" evidence="7">
    <location>
        <begin position="134"/>
        <end position="161"/>
    </location>
</feature>
<organism evidence="9 10">
    <name type="scientific">Verminephrobacter eiseniae (strain EF01-2)</name>
    <dbReference type="NCBI Taxonomy" id="391735"/>
    <lineage>
        <taxon>Bacteria</taxon>
        <taxon>Pseudomonadati</taxon>
        <taxon>Pseudomonadota</taxon>
        <taxon>Betaproteobacteria</taxon>
        <taxon>Burkholderiales</taxon>
        <taxon>Comamonadaceae</taxon>
        <taxon>Verminephrobacter</taxon>
    </lineage>
</organism>
<evidence type="ECO:0000256" key="2">
    <source>
        <dbReference type="ARBA" id="ARBA00022448"/>
    </source>
</evidence>
<dbReference type="eggNOG" id="COG0601">
    <property type="taxonomic scope" value="Bacteria"/>
</dbReference>
<comment type="similarity">
    <text evidence="7">Belongs to the binding-protein-dependent transport system permease family.</text>
</comment>
<dbReference type="PROSITE" id="PS50928">
    <property type="entry name" value="ABC_TM1"/>
    <property type="match status" value="1"/>
</dbReference>
<evidence type="ECO:0000313" key="9">
    <source>
        <dbReference type="EMBL" id="ABM59560.1"/>
    </source>
</evidence>
<dbReference type="PANTHER" id="PTHR43163">
    <property type="entry name" value="DIPEPTIDE TRANSPORT SYSTEM PERMEASE PROTEIN DPPB-RELATED"/>
    <property type="match status" value="1"/>
</dbReference>
<dbReference type="KEGG" id="vei:Veis_3851"/>
<feature type="transmembrane region" description="Helical" evidence="7">
    <location>
        <begin position="101"/>
        <end position="122"/>
    </location>
</feature>
<evidence type="ECO:0000256" key="6">
    <source>
        <dbReference type="ARBA" id="ARBA00023136"/>
    </source>
</evidence>
<protein>
    <submittedName>
        <fullName evidence="9">Binding-protein-dependent transport systems inner membrane component</fullName>
    </submittedName>
</protein>
<gene>
    <name evidence="9" type="ordered locus">Veis_3851</name>
</gene>
<dbReference type="Pfam" id="PF00528">
    <property type="entry name" value="BPD_transp_1"/>
    <property type="match status" value="1"/>
</dbReference>
<name>A1WPK3_VEREI</name>
<evidence type="ECO:0000256" key="4">
    <source>
        <dbReference type="ARBA" id="ARBA00022692"/>
    </source>
</evidence>
<dbReference type="PANTHER" id="PTHR43163:SF6">
    <property type="entry name" value="DIPEPTIDE TRANSPORT SYSTEM PERMEASE PROTEIN DPPB-RELATED"/>
    <property type="match status" value="1"/>
</dbReference>
<dbReference type="OrthoDB" id="9803623at2"/>
<dbReference type="SUPFAM" id="SSF161098">
    <property type="entry name" value="MetI-like"/>
    <property type="match status" value="1"/>
</dbReference>